<dbReference type="SUPFAM" id="SSF56601">
    <property type="entry name" value="beta-lactamase/transpeptidase-like"/>
    <property type="match status" value="1"/>
</dbReference>
<gene>
    <name evidence="2" type="ORF">OG222_00175</name>
</gene>
<dbReference type="InterPro" id="IPR001466">
    <property type="entry name" value="Beta-lactam-related"/>
</dbReference>
<dbReference type="PANTHER" id="PTHR43319">
    <property type="entry name" value="BETA-LACTAMASE-RELATED"/>
    <property type="match status" value="1"/>
</dbReference>
<evidence type="ECO:0000259" key="1">
    <source>
        <dbReference type="Pfam" id="PF00144"/>
    </source>
</evidence>
<dbReference type="InterPro" id="IPR052907">
    <property type="entry name" value="Beta-lactamase/esterase"/>
</dbReference>
<dbReference type="InterPro" id="IPR012338">
    <property type="entry name" value="Beta-lactam/transpept-like"/>
</dbReference>
<organism evidence="2">
    <name type="scientific">Streptomyces sp. NBC_00148</name>
    <dbReference type="NCBI Taxonomy" id="2903626"/>
    <lineage>
        <taxon>Bacteria</taxon>
        <taxon>Bacillati</taxon>
        <taxon>Actinomycetota</taxon>
        <taxon>Actinomycetes</taxon>
        <taxon>Kitasatosporales</taxon>
        <taxon>Streptomycetaceae</taxon>
        <taxon>Streptomyces</taxon>
    </lineage>
</organism>
<accession>A0AAU1LK72</accession>
<dbReference type="EMBL" id="CP108169">
    <property type="protein sequence ID" value="WTQ71579.1"/>
    <property type="molecule type" value="Genomic_DNA"/>
</dbReference>
<proteinExistence type="predicted"/>
<dbReference type="Pfam" id="PF00144">
    <property type="entry name" value="Beta-lactamase"/>
    <property type="match status" value="1"/>
</dbReference>
<evidence type="ECO:0000313" key="2">
    <source>
        <dbReference type="EMBL" id="WTQ71579.1"/>
    </source>
</evidence>
<name>A0AAU1LK72_9ACTN</name>
<dbReference type="PANTHER" id="PTHR43319:SF3">
    <property type="entry name" value="BETA-LACTAMASE-RELATED DOMAIN-CONTAINING PROTEIN"/>
    <property type="match status" value="1"/>
</dbReference>
<feature type="domain" description="Beta-lactamase-related" evidence="1">
    <location>
        <begin position="16"/>
        <end position="357"/>
    </location>
</feature>
<reference evidence="2" key="1">
    <citation type="submission" date="2022-10" db="EMBL/GenBank/DDBJ databases">
        <title>The complete genomes of actinobacterial strains from the NBC collection.</title>
        <authorList>
            <person name="Joergensen T.S."/>
            <person name="Alvarez Arevalo M."/>
            <person name="Sterndorff E.B."/>
            <person name="Faurdal D."/>
            <person name="Vuksanovic O."/>
            <person name="Mourched A.-S."/>
            <person name="Charusanti P."/>
            <person name="Shaw S."/>
            <person name="Blin K."/>
            <person name="Weber T."/>
        </authorList>
    </citation>
    <scope>NUCLEOTIDE SEQUENCE</scope>
    <source>
        <strain evidence="2">NBC_00148</strain>
    </source>
</reference>
<dbReference type="AlphaFoldDB" id="A0AAU1LK72"/>
<protein>
    <submittedName>
        <fullName evidence="2">Beta-lactamase family protein</fullName>
    </submittedName>
</protein>
<dbReference type="Gene3D" id="3.40.710.10">
    <property type="entry name" value="DD-peptidase/beta-lactamase superfamily"/>
    <property type="match status" value="1"/>
</dbReference>
<sequence length="383" mass="41242">MTELNGTVSPTFEPVRDAVQDQLRSGTEVGLSLVVDIDGRHVVNLWGGHRDAARTQPWQRDTITNVWSITKTVTGLAALLLVEAGELDLDAPVARYWPEVAAKGKQHVEVRHLLSHTSGVSGLEHPTQLDDLYDVRAAAARMASQAPWWRPGSASGYHVLSYGHLVGELVHRLTGLPLRDFVHQHLVRPVGADFRIGLPAEDVPRVADVIPPKRGFDPSALDHDTVAYKTFTGPSFDAGAANTPAWRAADLGAANGHGNALSVAEILSPIARAGASAHGRLLKPGTIDRIFDEQSCGTDLVNGLHLRWGIGYALPDRRALPWIPDGRIAFWGGWGGSMAIMDLDRRMTISYVMNHMGAGILGSQRAAAYTSAVYRALGVAVPS</sequence>